<reference evidence="2" key="2">
    <citation type="submission" date="2020-02" db="EMBL/GenBank/DDBJ databases">
        <authorList>
            <person name="Gilchrist C.L.M."/>
            <person name="Chooi Y.-H."/>
        </authorList>
    </citation>
    <scope>NUCLEOTIDE SEQUENCE</scope>
    <source>
        <strain evidence="2">MST-FP2251</strain>
    </source>
</reference>
<dbReference type="EMBL" id="VCAU01000031">
    <property type="protein sequence ID" value="KAF9889976.1"/>
    <property type="molecule type" value="Genomic_DNA"/>
</dbReference>
<reference evidence="2" key="1">
    <citation type="journal article" date="2019" name="Beilstein J. Org. Chem.">
        <title>Nanangenines: drimane sesquiterpenoids as the dominant metabolite cohort of a novel Australian fungus, Aspergillus nanangensis.</title>
        <authorList>
            <person name="Lacey H.J."/>
            <person name="Gilchrist C.L.M."/>
            <person name="Crombie A."/>
            <person name="Kalaitzis J.A."/>
            <person name="Vuong D."/>
            <person name="Rutledge P.J."/>
            <person name="Turner P."/>
            <person name="Pitt J.I."/>
            <person name="Lacey E."/>
            <person name="Chooi Y.H."/>
            <person name="Piggott A.M."/>
        </authorList>
    </citation>
    <scope>NUCLEOTIDE SEQUENCE</scope>
    <source>
        <strain evidence="2">MST-FP2251</strain>
    </source>
</reference>
<evidence type="ECO:0000256" key="1">
    <source>
        <dbReference type="SAM" id="MobiDB-lite"/>
    </source>
</evidence>
<proteinExistence type="predicted"/>
<dbReference type="Proteomes" id="UP001194746">
    <property type="component" value="Unassembled WGS sequence"/>
</dbReference>
<protein>
    <submittedName>
        <fullName evidence="2">Uncharacterized protein</fullName>
    </submittedName>
</protein>
<dbReference type="AlphaFoldDB" id="A0AAD4GUQ7"/>
<organism evidence="2 3">
    <name type="scientific">Aspergillus nanangensis</name>
    <dbReference type="NCBI Taxonomy" id="2582783"/>
    <lineage>
        <taxon>Eukaryota</taxon>
        <taxon>Fungi</taxon>
        <taxon>Dikarya</taxon>
        <taxon>Ascomycota</taxon>
        <taxon>Pezizomycotina</taxon>
        <taxon>Eurotiomycetes</taxon>
        <taxon>Eurotiomycetidae</taxon>
        <taxon>Eurotiales</taxon>
        <taxon>Aspergillaceae</taxon>
        <taxon>Aspergillus</taxon>
        <taxon>Aspergillus subgen. Circumdati</taxon>
    </lineage>
</organism>
<feature type="compositionally biased region" description="Low complexity" evidence="1">
    <location>
        <begin position="61"/>
        <end position="79"/>
    </location>
</feature>
<evidence type="ECO:0000313" key="3">
    <source>
        <dbReference type="Proteomes" id="UP001194746"/>
    </source>
</evidence>
<keyword evidence="3" id="KW-1185">Reference proteome</keyword>
<feature type="compositionally biased region" description="Basic and acidic residues" evidence="1">
    <location>
        <begin position="88"/>
        <end position="124"/>
    </location>
</feature>
<accession>A0AAD4GUQ7</accession>
<sequence length="124" mass="13666">MSSIFGRFSVRTSRHSIASPLLRRTYTHSSYGGESYNNAKSSKRTRDLEHPGPAPPDVRPDSSSGTQSPSSSRSPTETSNKAHPTMTDGRESANIDKQGNPREDVPQDVKQHNKEVSQRLDGEE</sequence>
<gene>
    <name evidence="2" type="ORF">FE257_006850</name>
</gene>
<name>A0AAD4GUQ7_ASPNN</name>
<feature type="region of interest" description="Disordered" evidence="1">
    <location>
        <begin position="1"/>
        <end position="124"/>
    </location>
</feature>
<evidence type="ECO:0000313" key="2">
    <source>
        <dbReference type="EMBL" id="KAF9889976.1"/>
    </source>
</evidence>
<comment type="caution">
    <text evidence="2">The sequence shown here is derived from an EMBL/GenBank/DDBJ whole genome shotgun (WGS) entry which is preliminary data.</text>
</comment>
<feature type="compositionally biased region" description="Polar residues" evidence="1">
    <location>
        <begin position="27"/>
        <end position="40"/>
    </location>
</feature>